<evidence type="ECO:0000313" key="3">
    <source>
        <dbReference type="Proteomes" id="UP000886998"/>
    </source>
</evidence>
<protein>
    <submittedName>
        <fullName evidence="2">Uncharacterized protein</fullName>
    </submittedName>
</protein>
<dbReference type="Proteomes" id="UP000886998">
    <property type="component" value="Unassembled WGS sequence"/>
</dbReference>
<dbReference type="EMBL" id="BMAV01012465">
    <property type="protein sequence ID" value="GFY59167.1"/>
    <property type="molecule type" value="Genomic_DNA"/>
</dbReference>
<proteinExistence type="predicted"/>
<comment type="caution">
    <text evidence="2">The sequence shown here is derived from an EMBL/GenBank/DDBJ whole genome shotgun (WGS) entry which is preliminary data.</text>
</comment>
<feature type="compositionally biased region" description="Polar residues" evidence="1">
    <location>
        <begin position="83"/>
        <end position="92"/>
    </location>
</feature>
<feature type="region of interest" description="Disordered" evidence="1">
    <location>
        <begin position="1"/>
        <end position="20"/>
    </location>
</feature>
<name>A0A8X6XS18_9ARAC</name>
<dbReference type="AlphaFoldDB" id="A0A8X6XS18"/>
<feature type="region of interest" description="Disordered" evidence="1">
    <location>
        <begin position="35"/>
        <end position="61"/>
    </location>
</feature>
<reference evidence="2" key="1">
    <citation type="submission" date="2020-08" db="EMBL/GenBank/DDBJ databases">
        <title>Multicomponent nature underlies the extraordinary mechanical properties of spider dragline silk.</title>
        <authorList>
            <person name="Kono N."/>
            <person name="Nakamura H."/>
            <person name="Mori M."/>
            <person name="Yoshida Y."/>
            <person name="Ohtoshi R."/>
            <person name="Malay A.D."/>
            <person name="Moran D.A.P."/>
            <person name="Tomita M."/>
            <person name="Numata K."/>
            <person name="Arakawa K."/>
        </authorList>
    </citation>
    <scope>NUCLEOTIDE SEQUENCE</scope>
</reference>
<organism evidence="2 3">
    <name type="scientific">Trichonephila inaurata madagascariensis</name>
    <dbReference type="NCBI Taxonomy" id="2747483"/>
    <lineage>
        <taxon>Eukaryota</taxon>
        <taxon>Metazoa</taxon>
        <taxon>Ecdysozoa</taxon>
        <taxon>Arthropoda</taxon>
        <taxon>Chelicerata</taxon>
        <taxon>Arachnida</taxon>
        <taxon>Araneae</taxon>
        <taxon>Araneomorphae</taxon>
        <taxon>Entelegynae</taxon>
        <taxon>Araneoidea</taxon>
        <taxon>Nephilidae</taxon>
        <taxon>Trichonephila</taxon>
        <taxon>Trichonephila inaurata</taxon>
    </lineage>
</organism>
<evidence type="ECO:0000313" key="2">
    <source>
        <dbReference type="EMBL" id="GFY59167.1"/>
    </source>
</evidence>
<accession>A0A8X6XS18</accession>
<sequence length="101" mass="10933">MTKKTNNPFLGGDPGPGSERTISVKLAPNFPFPIPFQIPSTANREETHSTATSNRIAPSHYNPVPHRTCGCLRHPSLHHLDSTESSSITILTAPSPHRSPS</sequence>
<feature type="region of interest" description="Disordered" evidence="1">
    <location>
        <begin position="77"/>
        <end position="101"/>
    </location>
</feature>
<gene>
    <name evidence="2" type="ORF">TNIN_472971</name>
</gene>
<evidence type="ECO:0000256" key="1">
    <source>
        <dbReference type="SAM" id="MobiDB-lite"/>
    </source>
</evidence>
<keyword evidence="3" id="KW-1185">Reference proteome</keyword>